<keyword evidence="5" id="KW-0833">Ubl conjugation pathway</keyword>
<dbReference type="PANTHER" id="PTHR13931:SF16">
    <property type="entry name" value="UBIQUITIN CONJUGATION FACTOR E4 A"/>
    <property type="match status" value="1"/>
</dbReference>
<dbReference type="GO" id="GO:0005634">
    <property type="term" value="C:nucleus"/>
    <property type="evidence" value="ECO:0007669"/>
    <property type="project" value="TreeGrafter"/>
</dbReference>
<dbReference type="InterPro" id="IPR019474">
    <property type="entry name" value="Ub_conjug_fac_E4_core"/>
</dbReference>
<evidence type="ECO:0000256" key="5">
    <source>
        <dbReference type="ARBA" id="ARBA00022786"/>
    </source>
</evidence>
<dbReference type="GO" id="GO:0005737">
    <property type="term" value="C:cytoplasm"/>
    <property type="evidence" value="ECO:0007669"/>
    <property type="project" value="TreeGrafter"/>
</dbReference>
<keyword evidence="4" id="KW-0808">Transferase</keyword>
<dbReference type="GO" id="GO:0006511">
    <property type="term" value="P:ubiquitin-dependent protein catabolic process"/>
    <property type="evidence" value="ECO:0007669"/>
    <property type="project" value="InterPro"/>
</dbReference>
<evidence type="ECO:0000256" key="3">
    <source>
        <dbReference type="ARBA" id="ARBA00012483"/>
    </source>
</evidence>
<evidence type="ECO:0000256" key="1">
    <source>
        <dbReference type="ARBA" id="ARBA00000900"/>
    </source>
</evidence>
<comment type="caution">
    <text evidence="7">The sequence shown here is derived from an EMBL/GenBank/DDBJ whole genome shotgun (WGS) entry which is preliminary data.</text>
</comment>
<evidence type="ECO:0000256" key="2">
    <source>
        <dbReference type="ARBA" id="ARBA00004906"/>
    </source>
</evidence>
<accession>A0A8J2QSQ5</accession>
<name>A0A8J2QSQ5_9NEOP</name>
<organism evidence="7 8">
    <name type="scientific">Danaus chrysippus</name>
    <name type="common">African queen</name>
    <dbReference type="NCBI Taxonomy" id="151541"/>
    <lineage>
        <taxon>Eukaryota</taxon>
        <taxon>Metazoa</taxon>
        <taxon>Ecdysozoa</taxon>
        <taxon>Arthropoda</taxon>
        <taxon>Hexapoda</taxon>
        <taxon>Insecta</taxon>
        <taxon>Pterygota</taxon>
        <taxon>Neoptera</taxon>
        <taxon>Endopterygota</taxon>
        <taxon>Lepidoptera</taxon>
        <taxon>Glossata</taxon>
        <taxon>Ditrysia</taxon>
        <taxon>Papilionoidea</taxon>
        <taxon>Nymphalidae</taxon>
        <taxon>Danainae</taxon>
        <taxon>Danaini</taxon>
        <taxon>Danaina</taxon>
        <taxon>Danaus</taxon>
        <taxon>Anosia</taxon>
    </lineage>
</organism>
<dbReference type="GO" id="GO:0000209">
    <property type="term" value="P:protein polyubiquitination"/>
    <property type="evidence" value="ECO:0007669"/>
    <property type="project" value="TreeGrafter"/>
</dbReference>
<feature type="domain" description="Ubiquitin conjugation factor E4 core" evidence="6">
    <location>
        <begin position="88"/>
        <end position="226"/>
    </location>
</feature>
<comment type="catalytic activity">
    <reaction evidence="1">
        <text>S-ubiquitinyl-[E2 ubiquitin-conjugating enzyme]-L-cysteine + [acceptor protein]-L-lysine = [E2 ubiquitin-conjugating enzyme]-L-cysteine + N(6)-ubiquitinyl-[acceptor protein]-L-lysine.</text>
        <dbReference type="EC" id="2.3.2.27"/>
    </reaction>
</comment>
<dbReference type="UniPathway" id="UPA00143"/>
<dbReference type="EC" id="2.3.2.27" evidence="3"/>
<protein>
    <recommendedName>
        <fullName evidence="3">RING-type E3 ubiquitin transferase</fullName>
        <ecNumber evidence="3">2.3.2.27</ecNumber>
    </recommendedName>
</protein>
<dbReference type="Pfam" id="PF10408">
    <property type="entry name" value="Ufd2P_core"/>
    <property type="match status" value="1"/>
</dbReference>
<dbReference type="GO" id="GO:0000151">
    <property type="term" value="C:ubiquitin ligase complex"/>
    <property type="evidence" value="ECO:0007669"/>
    <property type="project" value="InterPro"/>
</dbReference>
<proteinExistence type="predicted"/>
<dbReference type="PANTHER" id="PTHR13931">
    <property type="entry name" value="UBIQUITINATION FACTOR E4"/>
    <property type="match status" value="1"/>
</dbReference>
<keyword evidence="8" id="KW-1185">Reference proteome</keyword>
<dbReference type="EMBL" id="CAKASE010000059">
    <property type="protein sequence ID" value="CAG9568064.1"/>
    <property type="molecule type" value="Genomic_DNA"/>
</dbReference>
<gene>
    <name evidence="7" type="ORF">DCHRY22_LOCUS8119</name>
</gene>
<dbReference type="GO" id="GO:0034450">
    <property type="term" value="F:ubiquitin-ubiquitin ligase activity"/>
    <property type="evidence" value="ECO:0007669"/>
    <property type="project" value="InterPro"/>
</dbReference>
<evidence type="ECO:0000313" key="7">
    <source>
        <dbReference type="EMBL" id="CAG9568064.1"/>
    </source>
</evidence>
<dbReference type="GO" id="GO:0036503">
    <property type="term" value="P:ERAD pathway"/>
    <property type="evidence" value="ECO:0007669"/>
    <property type="project" value="InterPro"/>
</dbReference>
<evidence type="ECO:0000256" key="4">
    <source>
        <dbReference type="ARBA" id="ARBA00022679"/>
    </source>
</evidence>
<dbReference type="Proteomes" id="UP000789524">
    <property type="component" value="Unassembled WGS sequence"/>
</dbReference>
<evidence type="ECO:0000313" key="8">
    <source>
        <dbReference type="Proteomes" id="UP000789524"/>
    </source>
</evidence>
<dbReference type="OrthoDB" id="20295at2759"/>
<reference evidence="7" key="1">
    <citation type="submission" date="2021-09" db="EMBL/GenBank/DDBJ databases">
        <authorList>
            <person name="Martin H S."/>
        </authorList>
    </citation>
    <scope>NUCLEOTIDE SEQUENCE</scope>
</reference>
<dbReference type="AlphaFoldDB" id="A0A8J2QSQ5"/>
<dbReference type="InterPro" id="IPR045132">
    <property type="entry name" value="UBE4"/>
</dbReference>
<sequence length="240" mass="26958">MSRRTVGAITDEADMAGLLQPALTLVLTFMGDSTRTYNPHLRTRLAECLEAMLPNHPDDQQSLSNIAFFCREQNIHNVQRTSTQTSGFRFLIFRCGLLKKKMLAKLHRLQATTCTWLVQVAARATTIGYYAPNTMMQIDMPITTPPPDTLRVCIGECCCIDNNVPPYCGPITYEADMAGLLQPALTLVLTFMGDSTRTYNPHLRARFAECLEAMLPNHPDDQQSLSNIAFFCREQNIHNV</sequence>
<evidence type="ECO:0000259" key="6">
    <source>
        <dbReference type="Pfam" id="PF10408"/>
    </source>
</evidence>
<comment type="pathway">
    <text evidence="2">Protein modification; protein ubiquitination.</text>
</comment>